<gene>
    <name evidence="3" type="ORF">HSR6_1498</name>
    <name evidence="2" type="ORF">HTSR_1426</name>
</gene>
<dbReference type="EMBL" id="CP016070">
    <property type="protein sequence ID" value="AOW80602.1"/>
    <property type="molecule type" value="Genomic_DNA"/>
</dbReference>
<dbReference type="OrthoDB" id="168446at2157"/>
<keyword evidence="1" id="KW-0472">Membrane</keyword>
<protein>
    <recommendedName>
        <fullName evidence="6">DedA family protein</fullName>
    </recommendedName>
</protein>
<reference evidence="3" key="3">
    <citation type="journal article" date="2017" name="ISME J.">
        <title>Discovery of anaerobic lithoheterotrophic haloarchaea, ubiquitous in hypersaline habitats.</title>
        <authorList>
            <person name="Sorokin D.Y."/>
            <person name="Messina E."/>
            <person name="Smedile F."/>
            <person name="Roman P."/>
            <person name="Damste J.S.S."/>
            <person name="Ciordia S."/>
            <person name="Mena M.C."/>
            <person name="Ferrer M."/>
            <person name="Golyshin P.N."/>
            <person name="Kublanov I.V."/>
            <person name="Samarov N.I."/>
            <person name="Toshchakov S.V."/>
            <person name="La Cono V."/>
            <person name="Yakimov M.M."/>
        </authorList>
    </citation>
    <scope>NUCLEOTIDE SEQUENCE</scope>
    <source>
        <strain evidence="3">HSR6</strain>
    </source>
</reference>
<dbReference type="GeneID" id="30418026"/>
<evidence type="ECO:0000313" key="2">
    <source>
        <dbReference type="EMBL" id="AOW80602.1"/>
    </source>
</evidence>
<dbReference type="Proteomes" id="UP000186165">
    <property type="component" value="Chromosome"/>
</dbReference>
<dbReference type="EMBL" id="CP016804">
    <property type="protein sequence ID" value="APE95941.1"/>
    <property type="molecule type" value="Genomic_DNA"/>
</dbReference>
<accession>A0A1J1ADH1</accession>
<feature type="transmembrane region" description="Helical" evidence="1">
    <location>
        <begin position="125"/>
        <end position="148"/>
    </location>
</feature>
<dbReference type="KEGG" id="hhsr:HSR6_1498"/>
<proteinExistence type="predicted"/>
<evidence type="ECO:0000256" key="1">
    <source>
        <dbReference type="SAM" id="Phobius"/>
    </source>
</evidence>
<sequence>MLEAILDLGLETAVRAASGWSGLGVIFVYSALIAFVLPFPSEIVLCPVGYLCPTNTLALALFPYEVQILLVIVVSGLGKALGSVIALMVGHSAAHSGVTIRFVEWIGFDPVGWSQKRLVELGKRWGPLGMAIGLSVPFFPDTASIYAFSVLGTGYRRFAAAAFAGSVGRLVVTMGLIEGALFVV</sequence>
<keyword evidence="1" id="KW-1133">Transmembrane helix</keyword>
<name>A0A1D8S5H8_9EURY</name>
<dbReference type="STRING" id="1873524.HSR6_1498"/>
<dbReference type="AlphaFoldDB" id="A0A1D8S5H8"/>
<feature type="transmembrane region" description="Helical" evidence="1">
    <location>
        <begin position="160"/>
        <end position="183"/>
    </location>
</feature>
<keyword evidence="5" id="KW-1185">Reference proteome</keyword>
<organism evidence="2 4">
    <name type="scientific">Halodesulfurarchaeum formicicum</name>
    <dbReference type="NCBI Taxonomy" id="1873524"/>
    <lineage>
        <taxon>Archaea</taxon>
        <taxon>Methanobacteriati</taxon>
        <taxon>Methanobacteriota</taxon>
        <taxon>Stenosarchaea group</taxon>
        <taxon>Halobacteria</taxon>
        <taxon>Halobacteriales</taxon>
        <taxon>Halobacteriaceae</taxon>
        <taxon>Halodesulfurarchaeum</taxon>
    </lineage>
</organism>
<dbReference type="Proteomes" id="UP000185608">
    <property type="component" value="Chromosome"/>
</dbReference>
<accession>A0A1D8S5H8</accession>
<dbReference type="RefSeq" id="WP_070365284.1">
    <property type="nucleotide sequence ID" value="NZ_CP016070.1"/>
</dbReference>
<reference evidence="2 4" key="1">
    <citation type="submission" date="2016-06" db="EMBL/GenBank/DDBJ databases">
        <title>Discovery of anaerobic lithoheterotrophic haloarchaeon capable of sulfur respiration by hydrogen and formate.</title>
        <authorList>
            <person name="Sorokin D.Y."/>
            <person name="Kublanov I.V."/>
            <person name="Roman P."/>
            <person name="Sinninghe Damste J.S."/>
            <person name="Golyshin P.N."/>
            <person name="Rojo D."/>
            <person name="Ciordia S."/>
            <person name="Mena Md.C."/>
            <person name="Ferrer M."/>
            <person name="Smedile F."/>
            <person name="Messina E."/>
            <person name="La Cono V."/>
            <person name="Yakimov M.M."/>
        </authorList>
    </citation>
    <scope>NUCLEOTIDE SEQUENCE [LARGE SCALE GENOMIC DNA]</scope>
    <source>
        <strain evidence="2 4">HTSR1</strain>
    </source>
</reference>
<feature type="transmembrane region" description="Helical" evidence="1">
    <location>
        <begin position="68"/>
        <end position="89"/>
    </location>
</feature>
<evidence type="ECO:0000313" key="4">
    <source>
        <dbReference type="Proteomes" id="UP000185608"/>
    </source>
</evidence>
<evidence type="ECO:0000313" key="3">
    <source>
        <dbReference type="EMBL" id="APE95941.1"/>
    </source>
</evidence>
<dbReference type="KEGG" id="halh:HTSR_1426"/>
<feature type="transmembrane region" description="Helical" evidence="1">
    <location>
        <begin position="20"/>
        <end position="37"/>
    </location>
</feature>
<keyword evidence="1" id="KW-0812">Transmembrane</keyword>
<evidence type="ECO:0008006" key="6">
    <source>
        <dbReference type="Google" id="ProtNLM"/>
    </source>
</evidence>
<evidence type="ECO:0000313" key="5">
    <source>
        <dbReference type="Proteomes" id="UP000186165"/>
    </source>
</evidence>
<feature type="transmembrane region" description="Helical" evidence="1">
    <location>
        <begin position="44"/>
        <end position="62"/>
    </location>
</feature>
<reference evidence="5" key="2">
    <citation type="submission" date="2016-08" db="EMBL/GenBank/DDBJ databases">
        <title>Discovery of first anaerobic lithoheterotrophic haloarchae widely represented in hypersaline habitats.</title>
        <authorList>
            <person name="Sorokin D.Y."/>
            <person name="Kublanov I.V."/>
            <person name="Roman P."/>
            <person name="Sinninghe Damste J.S."/>
            <person name="Golyshin P.N."/>
            <person name="Rojo D."/>
            <person name="Ciordia S."/>
            <person name="Mena Md.C."/>
            <person name="Ferrer M."/>
            <person name="Smedile F."/>
            <person name="Messina E."/>
            <person name="La Cono V."/>
            <person name="Yakimov M.M."/>
        </authorList>
    </citation>
    <scope>NUCLEOTIDE SEQUENCE [LARGE SCALE GENOMIC DNA]</scope>
    <source>
        <strain evidence="5">HSR6</strain>
    </source>
</reference>